<accession>A0A015L5Z4</accession>
<evidence type="ECO:0000313" key="2">
    <source>
        <dbReference type="Proteomes" id="UP000022910"/>
    </source>
</evidence>
<protein>
    <submittedName>
        <fullName evidence="1">Uncharacterized protein</fullName>
    </submittedName>
</protein>
<dbReference type="AlphaFoldDB" id="A0A015L5Z4"/>
<name>A0A015L5Z4_RHIIW</name>
<dbReference type="HOGENOM" id="CLU_072651_0_0_1"/>
<keyword evidence="2" id="KW-1185">Reference proteome</keyword>
<reference evidence="1 2" key="1">
    <citation type="submission" date="2014-02" db="EMBL/GenBank/DDBJ databases">
        <title>Single nucleus genome sequencing reveals high similarity among nuclei of an endomycorrhizal fungus.</title>
        <authorList>
            <person name="Lin K."/>
            <person name="Geurts R."/>
            <person name="Zhang Z."/>
            <person name="Limpens E."/>
            <person name="Saunders D.G."/>
            <person name="Mu D."/>
            <person name="Pang E."/>
            <person name="Cao H."/>
            <person name="Cha H."/>
            <person name="Lin T."/>
            <person name="Zhou Q."/>
            <person name="Shang Y."/>
            <person name="Li Y."/>
            <person name="Ivanov S."/>
            <person name="Sharma T."/>
            <person name="Velzen R.V."/>
            <person name="Ruijter N.D."/>
            <person name="Aanen D.K."/>
            <person name="Win J."/>
            <person name="Kamoun S."/>
            <person name="Bisseling T."/>
            <person name="Huang S."/>
        </authorList>
    </citation>
    <scope>NUCLEOTIDE SEQUENCE [LARGE SCALE GENOMIC DNA]</scope>
    <source>
        <strain evidence="2">DAOM197198w</strain>
    </source>
</reference>
<proteinExistence type="predicted"/>
<organism evidence="1 2">
    <name type="scientific">Rhizophagus irregularis (strain DAOM 197198w)</name>
    <name type="common">Glomus intraradices</name>
    <dbReference type="NCBI Taxonomy" id="1432141"/>
    <lineage>
        <taxon>Eukaryota</taxon>
        <taxon>Fungi</taxon>
        <taxon>Fungi incertae sedis</taxon>
        <taxon>Mucoromycota</taxon>
        <taxon>Glomeromycotina</taxon>
        <taxon>Glomeromycetes</taxon>
        <taxon>Glomerales</taxon>
        <taxon>Glomeraceae</taxon>
        <taxon>Rhizophagus</taxon>
    </lineage>
</organism>
<dbReference type="OrthoDB" id="2403806at2759"/>
<evidence type="ECO:0000313" key="1">
    <source>
        <dbReference type="EMBL" id="EXX50223.1"/>
    </source>
</evidence>
<sequence>MLTCSSLPLSCTYNNGECEEYGNDIDACENDDHTYRYAFNYQDIVEITPFITEAYLAGLVIDNIYFPSEEFLFNKPNSILLVNEQINVIYYSFTISKRIINDYAYGLAGGEEDEHVVFITHTDHITTLETTNATRLVLIPTTKAIQYQEEFYYDLGSIISNVGGFVSSLTGFFVFLFGSNKLAPWGFFQKYVFKCLCIRYQKKLINKLKTKYEPIPFVSGRTKNVTLEERVQNIENILKEYYLDTDFLNSLLIKHNKVNDNEYYDKV</sequence>
<comment type="caution">
    <text evidence="1">The sequence shown here is derived from an EMBL/GenBank/DDBJ whole genome shotgun (WGS) entry which is preliminary data.</text>
</comment>
<dbReference type="EMBL" id="JEMT01030153">
    <property type="protein sequence ID" value="EXX50223.1"/>
    <property type="molecule type" value="Genomic_DNA"/>
</dbReference>
<dbReference type="Proteomes" id="UP000022910">
    <property type="component" value="Unassembled WGS sequence"/>
</dbReference>
<gene>
    <name evidence="1" type="ORF">RirG_272840</name>
</gene>